<organism evidence="5 6">
    <name type="scientific">Amycolatopsis australiensis</name>
    <dbReference type="NCBI Taxonomy" id="546364"/>
    <lineage>
        <taxon>Bacteria</taxon>
        <taxon>Bacillati</taxon>
        <taxon>Actinomycetota</taxon>
        <taxon>Actinomycetes</taxon>
        <taxon>Pseudonocardiales</taxon>
        <taxon>Pseudonocardiaceae</taxon>
        <taxon>Amycolatopsis</taxon>
    </lineage>
</organism>
<dbReference type="GO" id="GO:0030313">
    <property type="term" value="C:cell envelope"/>
    <property type="evidence" value="ECO:0007669"/>
    <property type="project" value="UniProtKB-SubCell"/>
</dbReference>
<evidence type="ECO:0000256" key="3">
    <source>
        <dbReference type="ARBA" id="ARBA00022448"/>
    </source>
</evidence>
<dbReference type="RefSeq" id="WP_218177737.1">
    <property type="nucleotide sequence ID" value="NZ_FPJG01000006.1"/>
</dbReference>
<dbReference type="InterPro" id="IPR006059">
    <property type="entry name" value="SBP"/>
</dbReference>
<dbReference type="InterPro" id="IPR050490">
    <property type="entry name" value="Bact_solute-bd_prot1"/>
</dbReference>
<dbReference type="Pfam" id="PF13416">
    <property type="entry name" value="SBP_bac_8"/>
    <property type="match status" value="1"/>
</dbReference>
<keyword evidence="3" id="KW-0813">Transport</keyword>
<comment type="subcellular location">
    <subcellularLocation>
        <location evidence="1">Cell envelope</location>
    </subcellularLocation>
</comment>
<reference evidence="6" key="1">
    <citation type="submission" date="2016-11" db="EMBL/GenBank/DDBJ databases">
        <authorList>
            <person name="Varghese N."/>
            <person name="Submissions S."/>
        </authorList>
    </citation>
    <scope>NUCLEOTIDE SEQUENCE [LARGE SCALE GENOMIC DNA]</scope>
    <source>
        <strain evidence="6">DSM 44671</strain>
    </source>
</reference>
<keyword evidence="6" id="KW-1185">Reference proteome</keyword>
<evidence type="ECO:0000313" key="6">
    <source>
        <dbReference type="Proteomes" id="UP000182740"/>
    </source>
</evidence>
<dbReference type="AlphaFoldDB" id="A0A1K1RKJ6"/>
<dbReference type="STRING" id="546364.SAMN04489730_3475"/>
<dbReference type="PANTHER" id="PTHR43649">
    <property type="entry name" value="ARABINOSE-BINDING PROTEIN-RELATED"/>
    <property type="match status" value="1"/>
</dbReference>
<protein>
    <submittedName>
        <fullName evidence="5">sn-glycerol 3-phosphate transport system substrate-binding protein</fullName>
    </submittedName>
</protein>
<proteinExistence type="inferred from homology"/>
<dbReference type="PANTHER" id="PTHR43649:SF31">
    <property type="entry name" value="SN-GLYCEROL-3-PHOSPHATE-BINDING PERIPLASMIC PROTEIN UGPB"/>
    <property type="match status" value="1"/>
</dbReference>
<dbReference type="SUPFAM" id="SSF53850">
    <property type="entry name" value="Periplasmic binding protein-like II"/>
    <property type="match status" value="1"/>
</dbReference>
<evidence type="ECO:0000256" key="2">
    <source>
        <dbReference type="ARBA" id="ARBA00008520"/>
    </source>
</evidence>
<keyword evidence="4" id="KW-0732">Signal</keyword>
<comment type="similarity">
    <text evidence="2">Belongs to the bacterial solute-binding protein 1 family.</text>
</comment>
<evidence type="ECO:0000256" key="1">
    <source>
        <dbReference type="ARBA" id="ARBA00004196"/>
    </source>
</evidence>
<evidence type="ECO:0000313" key="5">
    <source>
        <dbReference type="EMBL" id="SFW72600.1"/>
    </source>
</evidence>
<name>A0A1K1RKJ6_9PSEU</name>
<evidence type="ECO:0000256" key="4">
    <source>
        <dbReference type="ARBA" id="ARBA00022729"/>
    </source>
</evidence>
<dbReference type="Gene3D" id="3.40.190.10">
    <property type="entry name" value="Periplasmic binding protein-like II"/>
    <property type="match status" value="2"/>
</dbReference>
<sequence>MASSNEPAEPAVIEAWLAVSPGNVLEGHGDPLVHAAESFTRAHPGYEVRIRKVEAHLMPEVVAEAVAQGNPPDVAEYYAMSTQTALDTRAADGSPLFVPVERAIAGRDKILGEPVVVDDLVPALRAHYSVGGELVSVPSFVSTNVLCANQDLLDRAGVERLPATWDELTAACAAVAALPDGPAHCVSWPNYGWLFHMEIAGRGGLIGDNGNGRLGRATRVRLDTPEVLDYVRRWKQLQDDGYYLATEELHYVTAMQAFLAGEIAFVVSSSAVGKVVSDAAAEAGIELTVGQLPRYDARHSPGGVPGGSSFFVTAGLPKEKEDGALAFLQHQLNPEHAAARMSAPSTPLTSLPITRAAYRQAMAADWAEPFSGFRRAAEQVASAEPTPAAAGPVLGNFNGIYTAIHEAIADVVLRGADPAERFRAATEQAQAALDRHNAAALADPPVTPAELRAG</sequence>
<dbReference type="EMBL" id="FPJG01000006">
    <property type="protein sequence ID" value="SFW72600.1"/>
    <property type="molecule type" value="Genomic_DNA"/>
</dbReference>
<gene>
    <name evidence="5" type="ORF">SAMN04489730_3475</name>
</gene>
<dbReference type="Proteomes" id="UP000182740">
    <property type="component" value="Unassembled WGS sequence"/>
</dbReference>
<accession>A0A1K1RKJ6</accession>